<proteinExistence type="predicted"/>
<dbReference type="AlphaFoldDB" id="A0A547Q5I5"/>
<feature type="region of interest" description="Disordered" evidence="1">
    <location>
        <begin position="1"/>
        <end position="20"/>
    </location>
</feature>
<evidence type="ECO:0000256" key="1">
    <source>
        <dbReference type="SAM" id="MobiDB-lite"/>
    </source>
</evidence>
<protein>
    <submittedName>
        <fullName evidence="2">DUF484 family protein</fullName>
    </submittedName>
</protein>
<dbReference type="Proteomes" id="UP000318590">
    <property type="component" value="Unassembled WGS sequence"/>
</dbReference>
<dbReference type="RefSeq" id="WP_142834266.1">
    <property type="nucleotide sequence ID" value="NZ_VFSV01000010.1"/>
</dbReference>
<comment type="caution">
    <text evidence="2">The sequence shown here is derived from an EMBL/GenBank/DDBJ whole genome shotgun (WGS) entry which is preliminary data.</text>
</comment>
<reference evidence="2 3" key="1">
    <citation type="submission" date="2019-06" db="EMBL/GenBank/DDBJ databases">
        <title>Paenimaribius caenipelagi gen. nov., sp. nov., isolated from a tidal flat.</title>
        <authorList>
            <person name="Yoon J.-H."/>
        </authorList>
    </citation>
    <scope>NUCLEOTIDE SEQUENCE [LARGE SCALE GENOMIC DNA]</scope>
    <source>
        <strain evidence="2 3">JBTF-M29</strain>
    </source>
</reference>
<dbReference type="EMBL" id="VFSV01000010">
    <property type="protein sequence ID" value="TRD21656.1"/>
    <property type="molecule type" value="Genomic_DNA"/>
</dbReference>
<evidence type="ECO:0000313" key="2">
    <source>
        <dbReference type="EMBL" id="TRD21656.1"/>
    </source>
</evidence>
<keyword evidence="3" id="KW-1185">Reference proteome</keyword>
<dbReference type="Gene3D" id="3.30.450.40">
    <property type="match status" value="1"/>
</dbReference>
<organism evidence="2 3">
    <name type="scientific">Palleronia caenipelagi</name>
    <dbReference type="NCBI Taxonomy" id="2489174"/>
    <lineage>
        <taxon>Bacteria</taxon>
        <taxon>Pseudomonadati</taxon>
        <taxon>Pseudomonadota</taxon>
        <taxon>Alphaproteobacteria</taxon>
        <taxon>Rhodobacterales</taxon>
        <taxon>Roseobacteraceae</taxon>
        <taxon>Palleronia</taxon>
    </lineage>
</organism>
<dbReference type="Pfam" id="PF04340">
    <property type="entry name" value="DUF484"/>
    <property type="match status" value="1"/>
</dbReference>
<evidence type="ECO:0000313" key="3">
    <source>
        <dbReference type="Proteomes" id="UP000318590"/>
    </source>
</evidence>
<name>A0A547Q5I5_9RHOB</name>
<gene>
    <name evidence="2" type="ORF">FEV53_07905</name>
</gene>
<dbReference type="InterPro" id="IPR007435">
    <property type="entry name" value="DUF484"/>
</dbReference>
<dbReference type="OrthoDB" id="7200179at2"/>
<accession>A0A547Q5I5</accession>
<dbReference type="InterPro" id="IPR029016">
    <property type="entry name" value="GAF-like_dom_sf"/>
</dbReference>
<sequence>MSSLHPLSDPSVRERLLSEPEPLLNDPELMRALVEAADAARGGNVVDMRAVAMDRLETRLDRLEETHRQVIAAAYDNLSGTTLVNRAILALLDQVSFGDTLRTLAGPVADTLRVDSILLMLETKGDRDSATLGDLEDILAFVEEGFAANYAGTSAGGVARDVTLRQVPRGFAPVHGAAAEEIRSEACLMLDLGEGRMPGLLVLGSRDPQQFAAGQGHDLLTFFAGVIERTLRRHLA</sequence>